<dbReference type="InterPro" id="IPR003343">
    <property type="entry name" value="Big_2"/>
</dbReference>
<keyword evidence="1" id="KW-0732">Signal</keyword>
<feature type="domain" description="F5/8 type C" evidence="2">
    <location>
        <begin position="691"/>
        <end position="850"/>
    </location>
</feature>
<protein>
    <submittedName>
        <fullName evidence="3">F5/8 type C domain protein</fullName>
    </submittedName>
</protein>
<proteinExistence type="predicted"/>
<feature type="domain" description="F5/8 type C" evidence="2">
    <location>
        <begin position="37"/>
        <end position="205"/>
    </location>
</feature>
<dbReference type="InterPro" id="IPR000421">
    <property type="entry name" value="FA58C"/>
</dbReference>
<evidence type="ECO:0000259" key="2">
    <source>
        <dbReference type="PROSITE" id="PS50022"/>
    </source>
</evidence>
<evidence type="ECO:0000313" key="4">
    <source>
        <dbReference type="Proteomes" id="UP000419743"/>
    </source>
</evidence>
<dbReference type="Pfam" id="PF02368">
    <property type="entry name" value="Big_2"/>
    <property type="match status" value="1"/>
</dbReference>
<dbReference type="Gene3D" id="2.60.40.1080">
    <property type="match status" value="1"/>
</dbReference>
<organism evidence="3 4">
    <name type="scientific">Occultella aeris</name>
    <dbReference type="NCBI Taxonomy" id="2761496"/>
    <lineage>
        <taxon>Bacteria</taxon>
        <taxon>Bacillati</taxon>
        <taxon>Actinomycetota</taxon>
        <taxon>Actinomycetes</taxon>
        <taxon>Micrococcales</taxon>
        <taxon>Ruaniaceae</taxon>
        <taxon>Occultella</taxon>
    </lineage>
</organism>
<dbReference type="EMBL" id="CACRYJ010000004">
    <property type="protein sequence ID" value="VZO34855.1"/>
    <property type="molecule type" value="Genomic_DNA"/>
</dbReference>
<dbReference type="Proteomes" id="UP000419743">
    <property type="component" value="Unassembled WGS sequence"/>
</dbReference>
<comment type="caution">
    <text evidence="3">The sequence shown here is derived from an EMBL/GenBank/DDBJ whole genome shotgun (WGS) entry which is preliminary data.</text>
</comment>
<dbReference type="SUPFAM" id="SSF51445">
    <property type="entry name" value="(Trans)glycosidases"/>
    <property type="match status" value="1"/>
</dbReference>
<dbReference type="SUPFAM" id="SSF49373">
    <property type="entry name" value="Invasin/intimin cell-adhesion fragments"/>
    <property type="match status" value="1"/>
</dbReference>
<feature type="chain" id="PRO_5029737013" evidence="1">
    <location>
        <begin position="33"/>
        <end position="1036"/>
    </location>
</feature>
<dbReference type="InterPro" id="IPR051941">
    <property type="entry name" value="BG_Antigen-Binding_Lectin"/>
</dbReference>
<sequence length="1036" mass="111050">MALHTRTRRGLAVVLGAVLTFGLAVTPQPAHAADIDIFDVDPNLPDGLVNLAEGKPATSSSSYEMSNEGWATSFINDGRIGTATLPYGWTTNPIGNTATATTPAWVQLDLLAPSTINGVAVWPRLDAANDGQNFPVDYQVQVSDDASTWTTVATSTGNTAVAGAQVLEIDAAEGRYVRALATRRAEPTGRDGYLVQLAEFAVYGTSSGVLVELDKPALELLPGDTDQLTPSRNGVPTDPSAFTWTSADPSVAGVDAAGLVTAVALGSTTVSATGDGGAPVTIPVTVIAERVDTDAEFMISAFWPPTAQHTTAQQYDYLADAGIDYVQNVDSTDLQGRAINMQMATLAAERGMLVGVSDPRLNESLSLTDQEIRDIVAEYENVPGVGGFYLRDEPYNANAYGRVHQAVKDEADWLYPYLNFLPMFAYPDRATYQSQVDDFAELALTDELDYLMYDRYPFGDAPDSLDYASMLDNMDAMRVEGLENDVPTGLYIQSIGRVDANGNPAGFRRTNPAEVRYEVNAALAYGYTQLSYFTWFTPTGRPETFTDAIIAPDGTPTDLYQPVSELNAEVHALGPTLMSLDAAEVYLHGPDQFGQPSIPDGFIARFADDDNVIVSRMVDSETGRQYLMVVNNDFTSEQQVELRLRGGVRDLEVISREDGSSQPLFARNGRFALDLAAGDAVLLALPDDLRYVAPGPAVPLNLAANADVTAASSEGANGWYMDKLTDGERFSTPSSQGWRATEIVEGEPSTLTLDLRTERRFNRVDLYAAGGVFGYGLAFPETATIQVSTDGLAWRTVAQAALEPPTASVPVPSITFRSVRAQYVRVVVDSHSTRTGAAALELAEIEVYSDDGSLPAPEAFDDTVEETPWYEGKDLAQARPVGVSSSTEAAQWGWASTFVNDGQFGPTATTNGWTSQVGTNTSPTDSEWVAVYLGGPYAVEQVVLHPRNAATDQANAGRGFPTDYRIETSADGVTWTVVAEVVDDVAVTAEPRTITLETPTTAAYLRVVGTELKLAQPAADGYLMQIGEVQVFGAPA</sequence>
<dbReference type="SUPFAM" id="SSF49785">
    <property type="entry name" value="Galactose-binding domain-like"/>
    <property type="match status" value="3"/>
</dbReference>
<dbReference type="Pfam" id="PF00754">
    <property type="entry name" value="F5_F8_type_C"/>
    <property type="match status" value="2"/>
</dbReference>
<evidence type="ECO:0000313" key="3">
    <source>
        <dbReference type="EMBL" id="VZO34855.1"/>
    </source>
</evidence>
<accession>A0A7M4DDD6</accession>
<name>A0A7M4DDD6_9MICO</name>
<dbReference type="InterPro" id="IPR017853">
    <property type="entry name" value="GH"/>
</dbReference>
<gene>
    <name evidence="3" type="ORF">HALOF300_00125</name>
</gene>
<dbReference type="Pfam" id="PF22633">
    <property type="entry name" value="F5_F8_type_C_2"/>
    <property type="match status" value="1"/>
</dbReference>
<dbReference type="PROSITE" id="PS50022">
    <property type="entry name" value="FA58C_3"/>
    <property type="match status" value="3"/>
</dbReference>
<dbReference type="PANTHER" id="PTHR45713">
    <property type="entry name" value="FTP DOMAIN-CONTAINING PROTEIN"/>
    <property type="match status" value="1"/>
</dbReference>
<keyword evidence="4" id="KW-1185">Reference proteome</keyword>
<reference evidence="3 4" key="1">
    <citation type="submission" date="2019-11" db="EMBL/GenBank/DDBJ databases">
        <authorList>
            <person name="Criscuolo A."/>
        </authorList>
    </citation>
    <scope>NUCLEOTIDE SEQUENCE [LARGE SCALE GENOMIC DNA]</scope>
    <source>
        <strain evidence="3">CIP111667</strain>
    </source>
</reference>
<dbReference type="InterPro" id="IPR008979">
    <property type="entry name" value="Galactose-bd-like_sf"/>
</dbReference>
<dbReference type="Gene3D" id="2.60.120.260">
    <property type="entry name" value="Galactose-binding domain-like"/>
    <property type="match status" value="3"/>
</dbReference>
<dbReference type="AlphaFoldDB" id="A0A7M4DDD6"/>
<dbReference type="InterPro" id="IPR008964">
    <property type="entry name" value="Invasin/intimin_cell_adhesion"/>
</dbReference>
<dbReference type="RefSeq" id="WP_197522199.1">
    <property type="nucleotide sequence ID" value="NZ_CACRYJ010000004.1"/>
</dbReference>
<dbReference type="Gene3D" id="3.20.20.80">
    <property type="entry name" value="Glycosidases"/>
    <property type="match status" value="1"/>
</dbReference>
<dbReference type="PANTHER" id="PTHR45713:SF6">
    <property type="entry name" value="F5_8 TYPE C DOMAIN-CONTAINING PROTEIN"/>
    <property type="match status" value="1"/>
</dbReference>
<feature type="signal peptide" evidence="1">
    <location>
        <begin position="1"/>
        <end position="32"/>
    </location>
</feature>
<feature type="domain" description="F5/8 type C" evidence="2">
    <location>
        <begin position="863"/>
        <end position="1034"/>
    </location>
</feature>
<evidence type="ECO:0000256" key="1">
    <source>
        <dbReference type="SAM" id="SignalP"/>
    </source>
</evidence>
<dbReference type="SMART" id="SM00635">
    <property type="entry name" value="BID_2"/>
    <property type="match status" value="1"/>
</dbReference>